<feature type="transmembrane region" description="Helical" evidence="13">
    <location>
        <begin position="234"/>
        <end position="258"/>
    </location>
</feature>
<dbReference type="PANTHER" id="PTHR11394:SF47">
    <property type="entry name" value="TASTE RECEPTOR TYPE 2 MEMBER 40"/>
    <property type="match status" value="1"/>
</dbReference>
<dbReference type="HOGENOM" id="CLU_072337_0_0_1"/>
<feature type="transmembrane region" description="Helical" evidence="13">
    <location>
        <begin position="264"/>
        <end position="286"/>
    </location>
</feature>
<name>H2ZTI2_LATCH</name>
<keyword evidence="9 12" id="KW-0675">Receptor</keyword>
<dbReference type="FunCoup" id="H2ZTI2">
    <property type="interactions" value="246"/>
</dbReference>
<accession>H2ZTI2</accession>
<dbReference type="AlphaFoldDB" id="H2ZTI2"/>
<feature type="transmembrane region" description="Helical" evidence="13">
    <location>
        <begin position="46"/>
        <end position="68"/>
    </location>
</feature>
<feature type="transmembrane region" description="Helical" evidence="13">
    <location>
        <begin position="14"/>
        <end position="34"/>
    </location>
</feature>
<dbReference type="InterPro" id="IPR017452">
    <property type="entry name" value="GPCR_Rhodpsn_7TM"/>
</dbReference>
<keyword evidence="4 12" id="KW-0716">Sensory transduction</keyword>
<dbReference type="InterPro" id="IPR007960">
    <property type="entry name" value="TAS2R"/>
</dbReference>
<dbReference type="PANTHER" id="PTHR11394">
    <property type="entry name" value="TASTE RECEPTOR TYPE 2"/>
    <property type="match status" value="1"/>
</dbReference>
<evidence type="ECO:0000313" key="15">
    <source>
        <dbReference type="Ensembl" id="ENSLACP00000000703.1"/>
    </source>
</evidence>
<evidence type="ECO:0000256" key="7">
    <source>
        <dbReference type="ARBA" id="ARBA00023040"/>
    </source>
</evidence>
<feature type="transmembrane region" description="Helical" evidence="13">
    <location>
        <begin position="176"/>
        <end position="206"/>
    </location>
</feature>
<evidence type="ECO:0000256" key="11">
    <source>
        <dbReference type="RuleBase" id="RU004423"/>
    </source>
</evidence>
<reference evidence="15" key="2">
    <citation type="submission" date="2025-08" db="UniProtKB">
        <authorList>
            <consortium name="Ensembl"/>
        </authorList>
    </citation>
    <scope>IDENTIFICATION</scope>
</reference>
<dbReference type="GO" id="GO:0033038">
    <property type="term" value="F:bitter taste receptor activity"/>
    <property type="evidence" value="ECO:0007669"/>
    <property type="project" value="InterPro"/>
</dbReference>
<keyword evidence="10 12" id="KW-0807">Transducer</keyword>
<evidence type="ECO:0000256" key="9">
    <source>
        <dbReference type="ARBA" id="ARBA00023170"/>
    </source>
</evidence>
<gene>
    <name evidence="15" type="primary">LOC102351656</name>
</gene>
<evidence type="ECO:0000256" key="2">
    <source>
        <dbReference type="ARBA" id="ARBA00007376"/>
    </source>
</evidence>
<dbReference type="Pfam" id="PF05296">
    <property type="entry name" value="TAS2R"/>
    <property type="match status" value="1"/>
</dbReference>
<feature type="domain" description="G-protein coupled receptors family 1 profile" evidence="14">
    <location>
        <begin position="23"/>
        <end position="282"/>
    </location>
</feature>
<keyword evidence="6 13" id="KW-1133">Transmembrane helix</keyword>
<evidence type="ECO:0000256" key="4">
    <source>
        <dbReference type="ARBA" id="ARBA00022606"/>
    </source>
</evidence>
<evidence type="ECO:0000256" key="3">
    <source>
        <dbReference type="ARBA" id="ARBA00022480"/>
    </source>
</evidence>
<dbReference type="SUPFAM" id="SSF81321">
    <property type="entry name" value="Family A G protein-coupled receptor-like"/>
    <property type="match status" value="1"/>
</dbReference>
<evidence type="ECO:0000313" key="16">
    <source>
        <dbReference type="Proteomes" id="UP000008672"/>
    </source>
</evidence>
<evidence type="ECO:0000256" key="8">
    <source>
        <dbReference type="ARBA" id="ARBA00023136"/>
    </source>
</evidence>
<keyword evidence="8 12" id="KW-0472">Membrane</keyword>
<evidence type="ECO:0000256" key="5">
    <source>
        <dbReference type="ARBA" id="ARBA00022692"/>
    </source>
</evidence>
<evidence type="ECO:0000256" key="13">
    <source>
        <dbReference type="SAM" id="Phobius"/>
    </source>
</evidence>
<proteinExistence type="inferred from homology"/>
<feature type="transmembrane region" description="Helical" evidence="13">
    <location>
        <begin position="88"/>
        <end position="109"/>
    </location>
</feature>
<dbReference type="PROSITE" id="PS50262">
    <property type="entry name" value="G_PROTEIN_RECEP_F1_2"/>
    <property type="match status" value="1"/>
</dbReference>
<evidence type="ECO:0000256" key="1">
    <source>
        <dbReference type="ARBA" id="ARBA00004141"/>
    </source>
</evidence>
<keyword evidence="16" id="KW-1185">Reference proteome</keyword>
<protein>
    <recommendedName>
        <fullName evidence="12">Taste receptor type 2</fullName>
    </recommendedName>
</protein>
<evidence type="ECO:0000256" key="10">
    <source>
        <dbReference type="ARBA" id="ARBA00023224"/>
    </source>
</evidence>
<evidence type="ECO:0000256" key="12">
    <source>
        <dbReference type="RuleBase" id="RU004424"/>
    </source>
</evidence>
<dbReference type="OMA" id="YYCVKLV"/>
<comment type="similarity">
    <text evidence="2 11">Belongs to the G-protein coupled receptor T2R family.</text>
</comment>
<organism evidence="15 16">
    <name type="scientific">Latimeria chalumnae</name>
    <name type="common">Coelacanth</name>
    <dbReference type="NCBI Taxonomy" id="7897"/>
    <lineage>
        <taxon>Eukaryota</taxon>
        <taxon>Metazoa</taxon>
        <taxon>Chordata</taxon>
        <taxon>Craniata</taxon>
        <taxon>Vertebrata</taxon>
        <taxon>Euteleostomi</taxon>
        <taxon>Coelacanthiformes</taxon>
        <taxon>Coelacanthidae</taxon>
        <taxon>Latimeria</taxon>
    </lineage>
</organism>
<dbReference type="eggNOG" id="ENOG502S2SI">
    <property type="taxonomic scope" value="Eukaryota"/>
</dbReference>
<feature type="transmembrane region" description="Helical" evidence="13">
    <location>
        <begin position="130"/>
        <end position="150"/>
    </location>
</feature>
<comment type="subcellular location">
    <subcellularLocation>
        <location evidence="1 12">Membrane</location>
        <topology evidence="1 12">Multi-pass membrane protein</topology>
    </subcellularLocation>
</comment>
<dbReference type="GeneTree" id="ENSGT01150000286961"/>
<keyword evidence="5 12" id="KW-0812">Transmembrane</keyword>
<dbReference type="Proteomes" id="UP000008672">
    <property type="component" value="Unassembled WGS sequence"/>
</dbReference>
<dbReference type="GO" id="GO:0016020">
    <property type="term" value="C:membrane"/>
    <property type="evidence" value="ECO:0007669"/>
    <property type="project" value="UniProtKB-SubCell"/>
</dbReference>
<evidence type="ECO:0000256" key="6">
    <source>
        <dbReference type="ARBA" id="ARBA00022989"/>
    </source>
</evidence>
<sequence length="291" mass="32725">NLSNVAQKYNLFCLLKVFLALLGNFFTVLMNLLEFKRSRSLQPNELIMLSLTLSNGLAVISYGIWFVIYLMNFCPYFGDTGYQVLDFLSLFLTKTSYWFTAWICCYYCVKVVKVKWRFFMRLKQRIHKGVNTLIVGTVLGNFVICLPIVFNIKLKTNSTNLKEQCRDYYVLGSSTYIHATTLSVLTSFLPLVLMLISSTGIVVFLCKHSRTMNKNSSSGATSHSDAPTAVAKMIVALIILYIICTGTVFALSFIVTMVESDTLIVISYMDCLYSAGSSTILIVGTVKLRQS</sequence>
<dbReference type="Ensembl" id="ENSLACT00000000709.1">
    <property type="protein sequence ID" value="ENSLACP00000000703.1"/>
    <property type="gene ID" value="ENSLACG00000000629.1"/>
</dbReference>
<dbReference type="InParanoid" id="H2ZTI2"/>
<keyword evidence="3 12" id="KW-0919">Taste</keyword>
<reference evidence="16" key="1">
    <citation type="submission" date="2011-08" db="EMBL/GenBank/DDBJ databases">
        <title>The draft genome of Latimeria chalumnae.</title>
        <authorList>
            <person name="Di Palma F."/>
            <person name="Alfoldi J."/>
            <person name="Johnson J."/>
            <person name="Berlin A."/>
            <person name="Gnerre S."/>
            <person name="Jaffe D."/>
            <person name="MacCallum I."/>
            <person name="Young S."/>
            <person name="Walker B.J."/>
            <person name="Lander E."/>
            <person name="Lindblad-Toh K."/>
        </authorList>
    </citation>
    <scope>NUCLEOTIDE SEQUENCE [LARGE SCALE GENOMIC DNA]</scope>
    <source>
        <strain evidence="16">Wild caught</strain>
    </source>
</reference>
<evidence type="ECO:0000259" key="14">
    <source>
        <dbReference type="PROSITE" id="PS50262"/>
    </source>
</evidence>
<reference evidence="15" key="3">
    <citation type="submission" date="2025-09" db="UniProtKB">
        <authorList>
            <consortium name="Ensembl"/>
        </authorList>
    </citation>
    <scope>IDENTIFICATION</scope>
</reference>
<dbReference type="GO" id="GO:0004930">
    <property type="term" value="F:G protein-coupled receptor activity"/>
    <property type="evidence" value="ECO:0007669"/>
    <property type="project" value="UniProtKB-KW"/>
</dbReference>
<dbReference type="EMBL" id="AFYH01259023">
    <property type="status" value="NOT_ANNOTATED_CDS"/>
    <property type="molecule type" value="Genomic_DNA"/>
</dbReference>
<dbReference type="Gene3D" id="1.20.1070.10">
    <property type="entry name" value="Rhodopsin 7-helix transmembrane proteins"/>
    <property type="match status" value="1"/>
</dbReference>
<keyword evidence="7 12" id="KW-0297">G-protein coupled receptor</keyword>